<evidence type="ECO:0000313" key="2">
    <source>
        <dbReference type="EnsemblPlants" id="ORUFI04G30860.2"/>
    </source>
</evidence>
<sequence length="61" mass="6832">MEPVLDHGSHLTPRESSHKLQLPPPPVDSLAVVPDKKLGAHDGGRRRKEKGKHKRAHAKRF</sequence>
<proteinExistence type="predicted"/>
<dbReference type="Proteomes" id="UP000008022">
    <property type="component" value="Unassembled WGS sequence"/>
</dbReference>
<dbReference type="HOGENOM" id="CLU_2926764_0_0_1"/>
<feature type="region of interest" description="Disordered" evidence="1">
    <location>
        <begin position="1"/>
        <end position="61"/>
    </location>
</feature>
<dbReference type="Gramene" id="ORUFI04G30860.2">
    <property type="protein sequence ID" value="ORUFI04G30860.2"/>
    <property type="gene ID" value="ORUFI04G30860"/>
</dbReference>
<dbReference type="AlphaFoldDB" id="A0A0E0PFI9"/>
<reference evidence="2" key="2">
    <citation type="submission" date="2015-06" db="UniProtKB">
        <authorList>
            <consortium name="EnsemblPlants"/>
        </authorList>
    </citation>
    <scope>IDENTIFICATION</scope>
</reference>
<evidence type="ECO:0000256" key="1">
    <source>
        <dbReference type="SAM" id="MobiDB-lite"/>
    </source>
</evidence>
<organism evidence="2 3">
    <name type="scientific">Oryza rufipogon</name>
    <name type="common">Brownbeard rice</name>
    <name type="synonym">Asian wild rice</name>
    <dbReference type="NCBI Taxonomy" id="4529"/>
    <lineage>
        <taxon>Eukaryota</taxon>
        <taxon>Viridiplantae</taxon>
        <taxon>Streptophyta</taxon>
        <taxon>Embryophyta</taxon>
        <taxon>Tracheophyta</taxon>
        <taxon>Spermatophyta</taxon>
        <taxon>Magnoliopsida</taxon>
        <taxon>Liliopsida</taxon>
        <taxon>Poales</taxon>
        <taxon>Poaceae</taxon>
        <taxon>BOP clade</taxon>
        <taxon>Oryzoideae</taxon>
        <taxon>Oryzeae</taxon>
        <taxon>Oryzinae</taxon>
        <taxon>Oryza</taxon>
    </lineage>
</organism>
<feature type="compositionally biased region" description="Basic and acidic residues" evidence="1">
    <location>
        <begin position="34"/>
        <end position="43"/>
    </location>
</feature>
<feature type="compositionally biased region" description="Basic residues" evidence="1">
    <location>
        <begin position="44"/>
        <end position="61"/>
    </location>
</feature>
<accession>A0A0E0PFI9</accession>
<name>A0A0E0PFI9_ORYRU</name>
<feature type="compositionally biased region" description="Basic and acidic residues" evidence="1">
    <location>
        <begin position="1"/>
        <end position="18"/>
    </location>
</feature>
<reference evidence="3" key="1">
    <citation type="submission" date="2013-06" db="EMBL/GenBank/DDBJ databases">
        <authorList>
            <person name="Zhao Q."/>
        </authorList>
    </citation>
    <scope>NUCLEOTIDE SEQUENCE</scope>
    <source>
        <strain evidence="3">cv. W1943</strain>
    </source>
</reference>
<keyword evidence="3" id="KW-1185">Reference proteome</keyword>
<dbReference type="EnsemblPlants" id="ORUFI04G30860.2">
    <property type="protein sequence ID" value="ORUFI04G30860.2"/>
    <property type="gene ID" value="ORUFI04G30860"/>
</dbReference>
<protein>
    <submittedName>
        <fullName evidence="2">Uncharacterized protein</fullName>
    </submittedName>
</protein>
<evidence type="ECO:0000313" key="3">
    <source>
        <dbReference type="Proteomes" id="UP000008022"/>
    </source>
</evidence>